<dbReference type="GO" id="GO:0007369">
    <property type="term" value="P:gastrulation"/>
    <property type="evidence" value="ECO:0007669"/>
    <property type="project" value="UniProtKB-KW"/>
</dbReference>
<dbReference type="Proteomes" id="UP000314986">
    <property type="component" value="Unassembled WGS sequence"/>
</dbReference>
<reference evidence="14" key="1">
    <citation type="journal article" date="2006" name="Science">
        <title>Ancient noncoding elements conserved in the human genome.</title>
        <authorList>
            <person name="Venkatesh B."/>
            <person name="Kirkness E.F."/>
            <person name="Loh Y.H."/>
            <person name="Halpern A.L."/>
            <person name="Lee A.P."/>
            <person name="Johnson J."/>
            <person name="Dandona N."/>
            <person name="Viswanathan L.D."/>
            <person name="Tay A."/>
            <person name="Venter J.C."/>
            <person name="Strausberg R.L."/>
            <person name="Brenner S."/>
        </authorList>
    </citation>
    <scope>NUCLEOTIDE SEQUENCE [LARGE SCALE GENOMIC DNA]</scope>
</reference>
<proteinExistence type="inferred from homology"/>
<dbReference type="GO" id="GO:0005615">
    <property type="term" value="C:extracellular space"/>
    <property type="evidence" value="ECO:0007669"/>
    <property type="project" value="TreeGrafter"/>
</dbReference>
<keyword evidence="9" id="KW-0306">Gastrulation</keyword>
<keyword evidence="6" id="KW-0037">Angiogenesis</keyword>
<reference evidence="14" key="2">
    <citation type="journal article" date="2007" name="PLoS Biol.">
        <title>Survey sequencing and comparative analysis of the elephant shark (Callorhinchus milii) genome.</title>
        <authorList>
            <person name="Venkatesh B."/>
            <person name="Kirkness E.F."/>
            <person name="Loh Y.H."/>
            <person name="Halpern A.L."/>
            <person name="Lee A.P."/>
            <person name="Johnson J."/>
            <person name="Dandona N."/>
            <person name="Viswanathan L.D."/>
            <person name="Tay A."/>
            <person name="Venter J.C."/>
            <person name="Strausberg R.L."/>
            <person name="Brenner S."/>
        </authorList>
    </citation>
    <scope>NUCLEOTIDE SEQUENCE [LARGE SCALE GENOMIC DNA]</scope>
</reference>
<dbReference type="GO" id="GO:0001525">
    <property type="term" value="P:angiogenesis"/>
    <property type="evidence" value="ECO:0007669"/>
    <property type="project" value="UniProtKB-KW"/>
</dbReference>
<evidence type="ECO:0000313" key="13">
    <source>
        <dbReference type="Ensembl" id="ENSCMIP00000010359.1"/>
    </source>
</evidence>
<dbReference type="InterPro" id="IPR026155">
    <property type="entry name" value="Apelin"/>
</dbReference>
<evidence type="ECO:0000256" key="9">
    <source>
        <dbReference type="ARBA" id="ARBA00023218"/>
    </source>
</evidence>
<dbReference type="GO" id="GO:0005179">
    <property type="term" value="F:hormone activity"/>
    <property type="evidence" value="ECO:0007669"/>
    <property type="project" value="UniProtKB-KW"/>
</dbReference>
<evidence type="ECO:0000256" key="12">
    <source>
        <dbReference type="SAM" id="SignalP"/>
    </source>
</evidence>
<feature type="chain" id="PRO_5021239291" description="Apelin" evidence="12">
    <location>
        <begin position="25"/>
        <end position="72"/>
    </location>
</feature>
<accession>A0A4W3HLR3</accession>
<dbReference type="GO" id="GO:0031704">
    <property type="term" value="F:apelin receptor binding"/>
    <property type="evidence" value="ECO:0007669"/>
    <property type="project" value="InterPro"/>
</dbReference>
<evidence type="ECO:0000256" key="2">
    <source>
        <dbReference type="ARBA" id="ARBA00008623"/>
    </source>
</evidence>
<evidence type="ECO:0000256" key="1">
    <source>
        <dbReference type="ARBA" id="ARBA00004239"/>
    </source>
</evidence>
<reference evidence="13" key="4">
    <citation type="submission" date="2025-08" db="UniProtKB">
        <authorList>
            <consortium name="Ensembl"/>
        </authorList>
    </citation>
    <scope>IDENTIFICATION</scope>
</reference>
<keyword evidence="5" id="KW-0964">Secreted</keyword>
<evidence type="ECO:0000256" key="4">
    <source>
        <dbReference type="ARBA" id="ARBA00022473"/>
    </source>
</evidence>
<dbReference type="Ensembl" id="ENSCMIT00000010631.1">
    <property type="protein sequence ID" value="ENSCMIP00000010359.1"/>
    <property type="gene ID" value="ENSCMIG00000005463.1"/>
</dbReference>
<keyword evidence="4" id="KW-0217">Developmental protein</keyword>
<dbReference type="AlphaFoldDB" id="A0A4W3HLR3"/>
<evidence type="ECO:0000313" key="14">
    <source>
        <dbReference type="Proteomes" id="UP000314986"/>
    </source>
</evidence>
<evidence type="ECO:0000256" key="11">
    <source>
        <dbReference type="SAM" id="MobiDB-lite"/>
    </source>
</evidence>
<dbReference type="PANTHER" id="PTHR15953">
    <property type="entry name" value="APELIN"/>
    <property type="match status" value="1"/>
</dbReference>
<dbReference type="OMA" id="LTIVSCH"/>
<feature type="signal peptide" evidence="12">
    <location>
        <begin position="1"/>
        <end position="24"/>
    </location>
</feature>
<keyword evidence="7" id="KW-0372">Hormone</keyword>
<evidence type="ECO:0000256" key="10">
    <source>
        <dbReference type="ARBA" id="ARBA00030305"/>
    </source>
</evidence>
<keyword evidence="14" id="KW-1185">Reference proteome</keyword>
<keyword evidence="8 12" id="KW-0732">Signal</keyword>
<dbReference type="InParanoid" id="A0A4W3HLR3"/>
<evidence type="ECO:0000256" key="8">
    <source>
        <dbReference type="ARBA" id="ARBA00022729"/>
    </source>
</evidence>
<reference evidence="14" key="3">
    <citation type="journal article" date="2014" name="Nature">
        <title>Elephant shark genome provides unique insights into gnathostome evolution.</title>
        <authorList>
            <consortium name="International Elephant Shark Genome Sequencing Consortium"/>
            <person name="Venkatesh B."/>
            <person name="Lee A.P."/>
            <person name="Ravi V."/>
            <person name="Maurya A.K."/>
            <person name="Lian M.M."/>
            <person name="Swann J.B."/>
            <person name="Ohta Y."/>
            <person name="Flajnik M.F."/>
            <person name="Sutoh Y."/>
            <person name="Kasahara M."/>
            <person name="Hoon S."/>
            <person name="Gangu V."/>
            <person name="Roy S.W."/>
            <person name="Irimia M."/>
            <person name="Korzh V."/>
            <person name="Kondrychyn I."/>
            <person name="Lim Z.W."/>
            <person name="Tay B.H."/>
            <person name="Tohari S."/>
            <person name="Kong K.W."/>
            <person name="Ho S."/>
            <person name="Lorente-Galdos B."/>
            <person name="Quilez J."/>
            <person name="Marques-Bonet T."/>
            <person name="Raney B.J."/>
            <person name="Ingham P.W."/>
            <person name="Tay A."/>
            <person name="Hillier L.W."/>
            <person name="Minx P."/>
            <person name="Boehm T."/>
            <person name="Wilson R.K."/>
            <person name="Brenner S."/>
            <person name="Warren W.C."/>
        </authorList>
    </citation>
    <scope>NUCLEOTIDE SEQUENCE [LARGE SCALE GENOMIC DNA]</scope>
</reference>
<reference evidence="13" key="5">
    <citation type="submission" date="2025-09" db="UniProtKB">
        <authorList>
            <consortium name="Ensembl"/>
        </authorList>
    </citation>
    <scope>IDENTIFICATION</scope>
</reference>
<evidence type="ECO:0000256" key="7">
    <source>
        <dbReference type="ARBA" id="ARBA00022702"/>
    </source>
</evidence>
<evidence type="ECO:0000256" key="6">
    <source>
        <dbReference type="ARBA" id="ARBA00022657"/>
    </source>
</evidence>
<feature type="region of interest" description="Disordered" evidence="11">
    <location>
        <begin position="43"/>
        <end position="72"/>
    </location>
</feature>
<evidence type="ECO:0000256" key="3">
    <source>
        <dbReference type="ARBA" id="ARBA00020395"/>
    </source>
</evidence>
<comment type="subcellular location">
    <subcellularLocation>
        <location evidence="1">Secreted</location>
        <location evidence="1">Extracellular space</location>
    </subcellularLocation>
</comment>
<name>A0A4W3HLR3_CALMI</name>
<comment type="similarity">
    <text evidence="2">Belongs to the apelin family.</text>
</comment>
<sequence>EKCCYQMQGLLLLLLYYNLRPVALLSEGSALEDGGIRTYVRKAGRGSSHRQPPMKKYRRLRPRLSHKGPMPF</sequence>
<organism evidence="13 14">
    <name type="scientific">Callorhinchus milii</name>
    <name type="common">Ghost shark</name>
    <dbReference type="NCBI Taxonomy" id="7868"/>
    <lineage>
        <taxon>Eukaryota</taxon>
        <taxon>Metazoa</taxon>
        <taxon>Chordata</taxon>
        <taxon>Craniata</taxon>
        <taxon>Vertebrata</taxon>
        <taxon>Chondrichthyes</taxon>
        <taxon>Holocephali</taxon>
        <taxon>Chimaeriformes</taxon>
        <taxon>Callorhinchidae</taxon>
        <taxon>Callorhinchus</taxon>
    </lineage>
</organism>
<dbReference type="PANTHER" id="PTHR15953:SF0">
    <property type="entry name" value="APELIN"/>
    <property type="match status" value="1"/>
</dbReference>
<protein>
    <recommendedName>
        <fullName evidence="3">Apelin</fullName>
    </recommendedName>
    <alternativeName>
        <fullName evidence="10">APJ endogenous ligand</fullName>
    </alternativeName>
</protein>
<evidence type="ECO:0000256" key="5">
    <source>
        <dbReference type="ARBA" id="ARBA00022525"/>
    </source>
</evidence>
<dbReference type="Pfam" id="PF15360">
    <property type="entry name" value="Apelin"/>
    <property type="match status" value="1"/>
</dbReference>
<feature type="compositionally biased region" description="Basic residues" evidence="11">
    <location>
        <begin position="43"/>
        <end position="66"/>
    </location>
</feature>